<organism evidence="2 3">
    <name type="scientific">Symbiochloris irregularis</name>
    <dbReference type="NCBI Taxonomy" id="706552"/>
    <lineage>
        <taxon>Eukaryota</taxon>
        <taxon>Viridiplantae</taxon>
        <taxon>Chlorophyta</taxon>
        <taxon>core chlorophytes</taxon>
        <taxon>Trebouxiophyceae</taxon>
        <taxon>Trebouxiales</taxon>
        <taxon>Trebouxiaceae</taxon>
        <taxon>Symbiochloris</taxon>
    </lineage>
</organism>
<evidence type="ECO:0008006" key="4">
    <source>
        <dbReference type="Google" id="ProtNLM"/>
    </source>
</evidence>
<keyword evidence="3" id="KW-1185">Reference proteome</keyword>
<evidence type="ECO:0000313" key="3">
    <source>
        <dbReference type="Proteomes" id="UP001465755"/>
    </source>
</evidence>
<reference evidence="2 3" key="1">
    <citation type="journal article" date="2024" name="Nat. Commun.">
        <title>Phylogenomics reveals the evolutionary origins of lichenization in chlorophyte algae.</title>
        <authorList>
            <person name="Puginier C."/>
            <person name="Libourel C."/>
            <person name="Otte J."/>
            <person name="Skaloud P."/>
            <person name="Haon M."/>
            <person name="Grisel S."/>
            <person name="Petersen M."/>
            <person name="Berrin J.G."/>
            <person name="Delaux P.M."/>
            <person name="Dal Grande F."/>
            <person name="Keller J."/>
        </authorList>
    </citation>
    <scope>NUCLEOTIDE SEQUENCE [LARGE SCALE GENOMIC DNA]</scope>
    <source>
        <strain evidence="2 3">SAG 2036</strain>
    </source>
</reference>
<gene>
    <name evidence="2" type="ORF">WJX73_002811</name>
</gene>
<sequence length="226" mass="24593">MAGLDNSWQEIDRSTPAGRALWRIYGGDPSGRAAGNSFSAENRARQAARSPKAPSTQSEAPPPPPHSPQKARTPVPRVGSASSPKRRTPSVASLRGRRTADSIQAETRQQQDALLAAPLPAPKGPCMDDKEKARLAEKMELNGRDPSELPAGPTHMLGTRKDRERQELEAMFDEALQHIQECKARLCVCDDGSPSWELAPEAVAIKRELARHVDDLKRIDALLMGA</sequence>
<proteinExistence type="predicted"/>
<name>A0AAW1P0B5_9CHLO</name>
<dbReference type="AlphaFoldDB" id="A0AAW1P0B5"/>
<dbReference type="PANTHER" id="PTHR28348:SF1">
    <property type="entry name" value="UPF0193 PROTEIN EVG1"/>
    <property type="match status" value="1"/>
</dbReference>
<dbReference type="EMBL" id="JALJOQ010000078">
    <property type="protein sequence ID" value="KAK9800867.1"/>
    <property type="molecule type" value="Genomic_DNA"/>
</dbReference>
<dbReference type="InterPro" id="IPR007914">
    <property type="entry name" value="UPF0193"/>
</dbReference>
<dbReference type="Proteomes" id="UP001465755">
    <property type="component" value="Unassembled WGS sequence"/>
</dbReference>
<comment type="caution">
    <text evidence="2">The sequence shown here is derived from an EMBL/GenBank/DDBJ whole genome shotgun (WGS) entry which is preliminary data.</text>
</comment>
<dbReference type="PANTHER" id="PTHR28348">
    <property type="entry name" value="UPF0193 PROTEIN EVG1"/>
    <property type="match status" value="1"/>
</dbReference>
<protein>
    <recommendedName>
        <fullName evidence="4">Enkurin domain-containing protein</fullName>
    </recommendedName>
</protein>
<evidence type="ECO:0000256" key="1">
    <source>
        <dbReference type="SAM" id="MobiDB-lite"/>
    </source>
</evidence>
<evidence type="ECO:0000313" key="2">
    <source>
        <dbReference type="EMBL" id="KAK9800867.1"/>
    </source>
</evidence>
<accession>A0AAW1P0B5</accession>
<feature type="region of interest" description="Disordered" evidence="1">
    <location>
        <begin position="21"/>
        <end position="109"/>
    </location>
</feature>